<dbReference type="InterPro" id="IPR050963">
    <property type="entry name" value="Sirohydro_Cobaltochel/CbiX"/>
</dbReference>
<dbReference type="Gene3D" id="3.40.50.1400">
    <property type="match status" value="2"/>
</dbReference>
<keyword evidence="2" id="KW-1185">Reference proteome</keyword>
<proteinExistence type="predicted"/>
<evidence type="ECO:0000313" key="1">
    <source>
        <dbReference type="EMBL" id="MFL0252428.1"/>
    </source>
</evidence>
<sequence length="258" mass="29499">MKKSILVVSFGTTFANAGKITIDAIENRIKNEYAAYEVRRAFTSQTVIKILKDRYGIFVDTPEEALKKLYEDGYEEVFIQPLHLIPGSEYSNLKNLIEITRGENLFKKVKLGTPAVYSNEDYELLIDAIKDIIDRKEAVIFMGHGSYSYSNKCYLKLQALLNDKGYKDVFIGVMEGQPCIKSVINWVKENKIKEVMLVPFMLVAGTHVKKDMCGNENSWKKILEKEGIKVKVYLHGLGELAKFQEIYLKHLEKIISVV</sequence>
<organism evidence="1 2">
    <name type="scientific">Clostridium neuense</name>
    <dbReference type="NCBI Taxonomy" id="1728934"/>
    <lineage>
        <taxon>Bacteria</taxon>
        <taxon>Bacillati</taxon>
        <taxon>Bacillota</taxon>
        <taxon>Clostridia</taxon>
        <taxon>Eubacteriales</taxon>
        <taxon>Clostridiaceae</taxon>
        <taxon>Clostridium</taxon>
    </lineage>
</organism>
<dbReference type="InterPro" id="IPR010388">
    <property type="entry name" value="Anaerobic_Co-chelatase"/>
</dbReference>
<gene>
    <name evidence="1" type="ORF">ACJDT4_18620</name>
</gene>
<evidence type="ECO:0000313" key="2">
    <source>
        <dbReference type="Proteomes" id="UP001623592"/>
    </source>
</evidence>
<dbReference type="RefSeq" id="WP_406789084.1">
    <property type="nucleotide sequence ID" value="NZ_JBJIAA010000017.1"/>
</dbReference>
<dbReference type="SUPFAM" id="SSF53800">
    <property type="entry name" value="Chelatase"/>
    <property type="match status" value="1"/>
</dbReference>
<dbReference type="PANTHER" id="PTHR33542:SF3">
    <property type="entry name" value="SIROHYDROCHLORIN FERROCHELATASE, CHLOROPLASTIC"/>
    <property type="match status" value="1"/>
</dbReference>
<dbReference type="CDD" id="cd03413">
    <property type="entry name" value="CbiK_C"/>
    <property type="match status" value="1"/>
</dbReference>
<name>A0ABW8TLQ0_9CLOT</name>
<accession>A0ABW8TLQ0</accession>
<dbReference type="EMBL" id="JBJIAA010000017">
    <property type="protein sequence ID" value="MFL0252428.1"/>
    <property type="molecule type" value="Genomic_DNA"/>
</dbReference>
<dbReference type="PIRSF" id="PIRSF033579">
    <property type="entry name" value="Anaer_Co_chel"/>
    <property type="match status" value="1"/>
</dbReference>
<dbReference type="PANTHER" id="PTHR33542">
    <property type="entry name" value="SIROHYDROCHLORIN FERROCHELATASE, CHLOROPLASTIC"/>
    <property type="match status" value="1"/>
</dbReference>
<reference evidence="1 2" key="1">
    <citation type="submission" date="2024-11" db="EMBL/GenBank/DDBJ databases">
        <authorList>
            <person name="Heng Y.C."/>
            <person name="Lim A.C.H."/>
            <person name="Lee J.K.Y."/>
            <person name="Kittelmann S."/>
        </authorList>
    </citation>
    <scope>NUCLEOTIDE SEQUENCE [LARGE SCALE GENOMIC DNA]</scope>
    <source>
        <strain evidence="1 2">WILCCON 0114</strain>
    </source>
</reference>
<protein>
    <submittedName>
        <fullName evidence="1">Sirohydrochlorin cobaltochelatase</fullName>
    </submittedName>
</protein>
<dbReference type="Proteomes" id="UP001623592">
    <property type="component" value="Unassembled WGS sequence"/>
</dbReference>
<dbReference type="Pfam" id="PF06180">
    <property type="entry name" value="CbiK"/>
    <property type="match status" value="1"/>
</dbReference>
<dbReference type="CDD" id="cd03412">
    <property type="entry name" value="CbiK_N"/>
    <property type="match status" value="1"/>
</dbReference>
<comment type="caution">
    <text evidence="1">The sequence shown here is derived from an EMBL/GenBank/DDBJ whole genome shotgun (WGS) entry which is preliminary data.</text>
</comment>